<proteinExistence type="inferred from homology"/>
<comment type="subcellular location">
    <subcellularLocation>
        <location evidence="1">Membrane</location>
        <topology evidence="1">Multi-pass membrane protein</topology>
    </subcellularLocation>
</comment>
<feature type="region of interest" description="Disordered" evidence="6">
    <location>
        <begin position="129"/>
        <end position="173"/>
    </location>
</feature>
<feature type="transmembrane region" description="Helical" evidence="7">
    <location>
        <begin position="594"/>
        <end position="613"/>
    </location>
</feature>
<feature type="transmembrane region" description="Helical" evidence="7">
    <location>
        <begin position="365"/>
        <end position="387"/>
    </location>
</feature>
<feature type="domain" description="EXS" evidence="8">
    <location>
        <begin position="530"/>
        <end position="721"/>
    </location>
</feature>
<feature type="transmembrane region" description="Helical" evidence="7">
    <location>
        <begin position="324"/>
        <end position="345"/>
    </location>
</feature>
<evidence type="ECO:0000313" key="10">
    <source>
        <dbReference type="EMBL" id="KAF3341159.1"/>
    </source>
</evidence>
<evidence type="ECO:0000256" key="1">
    <source>
        <dbReference type="ARBA" id="ARBA00004141"/>
    </source>
</evidence>
<dbReference type="OrthoDB" id="9970435at2759"/>
<comment type="similarity">
    <text evidence="2">Belongs to the SYG1 (TC 2.A.94) family.</text>
</comment>
<evidence type="ECO:0000256" key="6">
    <source>
        <dbReference type="SAM" id="MobiDB-lite"/>
    </source>
</evidence>
<feature type="transmembrane region" description="Helical" evidence="7">
    <location>
        <begin position="641"/>
        <end position="657"/>
    </location>
</feature>
<gene>
    <name evidence="10" type="ORF">FCM35_KLT10003</name>
</gene>
<dbReference type="InterPro" id="IPR004331">
    <property type="entry name" value="SPX_dom"/>
</dbReference>
<dbReference type="PROSITE" id="PS51380">
    <property type="entry name" value="EXS"/>
    <property type="match status" value="1"/>
</dbReference>
<evidence type="ECO:0000259" key="8">
    <source>
        <dbReference type="PROSITE" id="PS51380"/>
    </source>
</evidence>
<evidence type="ECO:0000256" key="5">
    <source>
        <dbReference type="ARBA" id="ARBA00023136"/>
    </source>
</evidence>
<evidence type="ECO:0000256" key="4">
    <source>
        <dbReference type="ARBA" id="ARBA00022989"/>
    </source>
</evidence>
<comment type="caution">
    <text evidence="10">The sequence shown here is derived from an EMBL/GenBank/DDBJ whole genome shotgun (WGS) entry which is preliminary data.</text>
</comment>
<keyword evidence="3 7" id="KW-0812">Transmembrane</keyword>
<feature type="transmembrane region" description="Helical" evidence="7">
    <location>
        <begin position="412"/>
        <end position="433"/>
    </location>
</feature>
<accession>A0A833W2N5</accession>
<organism evidence="10 11">
    <name type="scientific">Carex littledalei</name>
    <dbReference type="NCBI Taxonomy" id="544730"/>
    <lineage>
        <taxon>Eukaryota</taxon>
        <taxon>Viridiplantae</taxon>
        <taxon>Streptophyta</taxon>
        <taxon>Embryophyta</taxon>
        <taxon>Tracheophyta</taxon>
        <taxon>Spermatophyta</taxon>
        <taxon>Magnoliopsida</taxon>
        <taxon>Liliopsida</taxon>
        <taxon>Poales</taxon>
        <taxon>Cyperaceae</taxon>
        <taxon>Cyperoideae</taxon>
        <taxon>Cariceae</taxon>
        <taxon>Carex</taxon>
        <taxon>Carex subgen. Euthyceras</taxon>
    </lineage>
</organism>
<evidence type="ECO:0000256" key="3">
    <source>
        <dbReference type="ARBA" id="ARBA00022692"/>
    </source>
</evidence>
<dbReference type="GO" id="GO:0016020">
    <property type="term" value="C:membrane"/>
    <property type="evidence" value="ECO:0007669"/>
    <property type="project" value="UniProtKB-SubCell"/>
</dbReference>
<dbReference type="PROSITE" id="PS51382">
    <property type="entry name" value="SPX"/>
    <property type="match status" value="1"/>
</dbReference>
<feature type="domain" description="SPX" evidence="9">
    <location>
        <begin position="1"/>
        <end position="272"/>
    </location>
</feature>
<keyword evidence="5 7" id="KW-0472">Membrane</keyword>
<dbReference type="PANTHER" id="PTHR48477">
    <property type="entry name" value="PHOSPHATE TRANSPORTER PHO1"/>
    <property type="match status" value="1"/>
</dbReference>
<evidence type="ECO:0000256" key="7">
    <source>
        <dbReference type="SAM" id="Phobius"/>
    </source>
</evidence>
<keyword evidence="11" id="KW-1185">Reference proteome</keyword>
<dbReference type="InterPro" id="IPR052486">
    <property type="entry name" value="PHO1"/>
</dbReference>
<dbReference type="InterPro" id="IPR004342">
    <property type="entry name" value="EXS_C"/>
</dbReference>
<evidence type="ECO:0000313" key="11">
    <source>
        <dbReference type="Proteomes" id="UP000623129"/>
    </source>
</evidence>
<evidence type="ECO:0000259" key="9">
    <source>
        <dbReference type="PROSITE" id="PS51382"/>
    </source>
</evidence>
<name>A0A833W2N5_9POAL</name>
<sequence>MKFSRELEAQLVHEWRDGYVDYKRLKKIIKNIKVSLLGSSPKNSSESQNLLYGFSVADPIRAITTRFLSRSNSQNSLQVKIFFERVDKELEKVDDFYTRMEEGFCQRGEEVLKQLQIMLEVKQVLKESRHCRPRRHAPPAASPGSTHALLSGINSPSSVPAGTPTSTEDGQREQVPVVEEVIAALQRNGLSFIGSARGKVKKEAKPKADVIRIDIPGTNPTLSFMNFWESLVNWLQKEGEGGNGSLNLLAFTKIIKKVTKVTNEEEASACFMKKVKGSHFIVSDKVLRLQDEVELLFTKHFASNDRKIARISLKPQQNKDSHTISFFAGLFTGSFVTLFGVYAILAHFCGIFTSTSTSGYVETVYPVFSMFALISLHIFLYGCNLFMWKSTRINHNFIFDFKPSTALKHRDAFLISSAFMTAVVGAMVAHLFLKYNHFSSHHLEALPGILLLICLGLLVCPFNIFYRETRFCFLRVIRNIFFSPLYKVLMADFFMADQLTSQIPLLRYMEFTACYFIAGGMKVGSYGTCNSSHQYKLLAYVISFLPYYWRALQCIRRYVEEGYDINHMANCGKYISAMVAAAARMLYAMDPTPVRLALAIIACSGATMYQLYWDFVKDWGLLNPKSRNFFLRDQLILKKKSVYYFSMGLNVVLRLAWIESVMRVNLGPVEHRLVDFTLASLEIIRRGHWNYYRLENEHLNNVGKFRTMKAIPLPFCDMGSD</sequence>
<reference evidence="10" key="1">
    <citation type="submission" date="2020-01" db="EMBL/GenBank/DDBJ databases">
        <title>Genome sequence of Kobresia littledalei, the first chromosome-level genome in the family Cyperaceae.</title>
        <authorList>
            <person name="Qu G."/>
        </authorList>
    </citation>
    <scope>NUCLEOTIDE SEQUENCE</scope>
    <source>
        <strain evidence="10">C.B.Clarke</strain>
        <tissue evidence="10">Leaf</tissue>
    </source>
</reference>
<dbReference type="AlphaFoldDB" id="A0A833W2N5"/>
<keyword evidence="4 7" id="KW-1133">Transmembrane helix</keyword>
<protein>
    <submittedName>
        <fullName evidence="10">Phosphate transporter PHO1-2-like protein</fullName>
    </submittedName>
</protein>
<evidence type="ECO:0000256" key="2">
    <source>
        <dbReference type="ARBA" id="ARBA00009665"/>
    </source>
</evidence>
<dbReference type="EMBL" id="SWLB01000002">
    <property type="protein sequence ID" value="KAF3341159.1"/>
    <property type="molecule type" value="Genomic_DNA"/>
</dbReference>
<feature type="transmembrane region" description="Helical" evidence="7">
    <location>
        <begin position="445"/>
        <end position="466"/>
    </location>
</feature>
<feature type="compositionally biased region" description="Polar residues" evidence="6">
    <location>
        <begin position="152"/>
        <end position="168"/>
    </location>
</feature>
<dbReference type="Pfam" id="PF03105">
    <property type="entry name" value="SPX"/>
    <property type="match status" value="1"/>
</dbReference>
<dbReference type="Proteomes" id="UP000623129">
    <property type="component" value="Unassembled WGS sequence"/>
</dbReference>
<dbReference type="PANTHER" id="PTHR48477:SF1">
    <property type="entry name" value="PHOSPHATE TRANSPORTER PHO1"/>
    <property type="match status" value="1"/>
</dbReference>
<dbReference type="Pfam" id="PF03124">
    <property type="entry name" value="EXS"/>
    <property type="match status" value="1"/>
</dbReference>
<dbReference type="GO" id="GO:0016036">
    <property type="term" value="P:cellular response to phosphate starvation"/>
    <property type="evidence" value="ECO:0007669"/>
    <property type="project" value="InterPro"/>
</dbReference>